<evidence type="ECO:0000313" key="23">
    <source>
        <dbReference type="EMBL" id="MCH4551588.1"/>
    </source>
</evidence>
<comment type="catalytic activity">
    <reaction evidence="17">
        <text>(6S)-5,6,7,8-tetrahydrofolyl-(gamma-L-Glu)(n) + L-glutamate + ATP = (6S)-5,6,7,8-tetrahydrofolyl-(gamma-L-Glu)(n+1) + ADP + phosphate + H(+)</text>
        <dbReference type="Rhea" id="RHEA:10580"/>
        <dbReference type="Rhea" id="RHEA-COMP:14738"/>
        <dbReference type="Rhea" id="RHEA-COMP:14740"/>
        <dbReference type="ChEBI" id="CHEBI:15378"/>
        <dbReference type="ChEBI" id="CHEBI:29985"/>
        <dbReference type="ChEBI" id="CHEBI:30616"/>
        <dbReference type="ChEBI" id="CHEBI:43474"/>
        <dbReference type="ChEBI" id="CHEBI:141005"/>
        <dbReference type="ChEBI" id="CHEBI:456216"/>
        <dbReference type="EC" id="6.3.2.17"/>
    </reaction>
</comment>
<protein>
    <recommendedName>
        <fullName evidence="7">Dihydrofolate synthase/folylpolyglutamate synthase</fullName>
        <ecNumber evidence="5">6.3.2.12</ecNumber>
        <ecNumber evidence="6">6.3.2.17</ecNumber>
    </recommendedName>
    <alternativeName>
        <fullName evidence="16">Folylpoly-gamma-glutamate synthetase-dihydrofolate synthetase</fullName>
    </alternativeName>
    <alternativeName>
        <fullName evidence="14">Folylpolyglutamate synthetase</fullName>
    </alternativeName>
    <alternativeName>
        <fullName evidence="15">Tetrahydrofolylpolyglutamate synthase</fullName>
    </alternativeName>
</protein>
<dbReference type="EC" id="6.3.2.17" evidence="6"/>
<dbReference type="InterPro" id="IPR018109">
    <property type="entry name" value="Folylpolyglutamate_synth_CS"/>
</dbReference>
<dbReference type="PROSITE" id="PS01012">
    <property type="entry name" value="FOLYLPOLYGLU_SYNT_2"/>
    <property type="match status" value="1"/>
</dbReference>
<keyword evidence="24" id="KW-1185">Reference proteome</keyword>
<dbReference type="Gene3D" id="3.40.1190.10">
    <property type="entry name" value="Mur-like, catalytic domain"/>
    <property type="match status" value="1"/>
</dbReference>
<gene>
    <name evidence="23" type="ORF">MKW35_03080</name>
</gene>
<comment type="catalytic activity">
    <reaction evidence="19">
        <text>(6R)-5,10-methylenetetrahydrofolyl-(gamma-L-Glu)(n) + L-glutamate + ATP = (6R)-5,10-methylenetetrahydrofolyl-(gamma-L-Glu)(n+1) + ADP + phosphate + H(+)</text>
        <dbReference type="Rhea" id="RHEA:51912"/>
        <dbReference type="Rhea" id="RHEA-COMP:13257"/>
        <dbReference type="Rhea" id="RHEA-COMP:13258"/>
        <dbReference type="ChEBI" id="CHEBI:15378"/>
        <dbReference type="ChEBI" id="CHEBI:29985"/>
        <dbReference type="ChEBI" id="CHEBI:30616"/>
        <dbReference type="ChEBI" id="CHEBI:43474"/>
        <dbReference type="ChEBI" id="CHEBI:136572"/>
        <dbReference type="ChEBI" id="CHEBI:456216"/>
        <dbReference type="EC" id="6.3.2.17"/>
    </reaction>
</comment>
<keyword evidence="9" id="KW-0479">Metal-binding</keyword>
<evidence type="ECO:0000256" key="11">
    <source>
        <dbReference type="ARBA" id="ARBA00022840"/>
    </source>
</evidence>
<dbReference type="EC" id="6.3.2.12" evidence="5"/>
<evidence type="ECO:0000256" key="1">
    <source>
        <dbReference type="ARBA" id="ARBA00002714"/>
    </source>
</evidence>
<dbReference type="PANTHER" id="PTHR11136:SF0">
    <property type="entry name" value="DIHYDROFOLATE SYNTHETASE-RELATED"/>
    <property type="match status" value="1"/>
</dbReference>
<keyword evidence="11" id="KW-0067">ATP-binding</keyword>
<comment type="caution">
    <text evidence="23">The sequence shown here is derived from an EMBL/GenBank/DDBJ whole genome shotgun (WGS) entry which is preliminary data.</text>
</comment>
<evidence type="ECO:0000256" key="7">
    <source>
        <dbReference type="ARBA" id="ARBA00019357"/>
    </source>
</evidence>
<dbReference type="Proteomes" id="UP001156141">
    <property type="component" value="Unassembled WGS sequence"/>
</dbReference>
<dbReference type="InterPro" id="IPR036565">
    <property type="entry name" value="Mur-like_cat_sf"/>
</dbReference>
<evidence type="ECO:0000259" key="21">
    <source>
        <dbReference type="Pfam" id="PF02875"/>
    </source>
</evidence>
<comment type="similarity">
    <text evidence="4">Belongs to the folylpolyglutamate synthase family.</text>
</comment>
<dbReference type="PROSITE" id="PS01011">
    <property type="entry name" value="FOLYLPOLYGLU_SYNT_1"/>
    <property type="match status" value="1"/>
</dbReference>
<evidence type="ECO:0000256" key="3">
    <source>
        <dbReference type="ARBA" id="ARBA00005150"/>
    </source>
</evidence>
<dbReference type="Pfam" id="PF08245">
    <property type="entry name" value="Mur_ligase_M"/>
    <property type="match status" value="1"/>
</dbReference>
<evidence type="ECO:0000256" key="5">
    <source>
        <dbReference type="ARBA" id="ARBA00013023"/>
    </source>
</evidence>
<evidence type="ECO:0000256" key="14">
    <source>
        <dbReference type="ARBA" id="ARBA00030048"/>
    </source>
</evidence>
<dbReference type="InterPro" id="IPR036615">
    <property type="entry name" value="Mur_ligase_C_dom_sf"/>
</dbReference>
<evidence type="ECO:0000256" key="9">
    <source>
        <dbReference type="ARBA" id="ARBA00022723"/>
    </source>
</evidence>
<evidence type="ECO:0000256" key="4">
    <source>
        <dbReference type="ARBA" id="ARBA00008276"/>
    </source>
</evidence>
<comment type="catalytic activity">
    <reaction evidence="18">
        <text>10-formyltetrahydrofolyl-(gamma-L-Glu)(n) + L-glutamate + ATP = 10-formyltetrahydrofolyl-(gamma-L-Glu)(n+1) + ADP + phosphate + H(+)</text>
        <dbReference type="Rhea" id="RHEA:51904"/>
        <dbReference type="Rhea" id="RHEA-COMP:13088"/>
        <dbReference type="Rhea" id="RHEA-COMP:14300"/>
        <dbReference type="ChEBI" id="CHEBI:15378"/>
        <dbReference type="ChEBI" id="CHEBI:29985"/>
        <dbReference type="ChEBI" id="CHEBI:30616"/>
        <dbReference type="ChEBI" id="CHEBI:43474"/>
        <dbReference type="ChEBI" id="CHEBI:134413"/>
        <dbReference type="ChEBI" id="CHEBI:456216"/>
        <dbReference type="EC" id="6.3.2.17"/>
    </reaction>
</comment>
<evidence type="ECO:0000259" key="22">
    <source>
        <dbReference type="Pfam" id="PF08245"/>
    </source>
</evidence>
<reference evidence="23" key="1">
    <citation type="submission" date="2022-02" db="EMBL/GenBank/DDBJ databases">
        <title>Aestuariibaculum sp., a marine bacterium isolated from sediment in Guangxi.</title>
        <authorList>
            <person name="Ying J."/>
        </authorList>
    </citation>
    <scope>NUCLEOTIDE SEQUENCE</scope>
    <source>
        <strain evidence="23">L182</strain>
    </source>
</reference>
<evidence type="ECO:0000256" key="15">
    <source>
        <dbReference type="ARBA" id="ARBA00030592"/>
    </source>
</evidence>
<evidence type="ECO:0000256" key="8">
    <source>
        <dbReference type="ARBA" id="ARBA00022598"/>
    </source>
</evidence>
<accession>A0ABS9RF75</accession>
<dbReference type="InterPro" id="IPR004101">
    <property type="entry name" value="Mur_ligase_C"/>
</dbReference>
<evidence type="ECO:0000256" key="18">
    <source>
        <dbReference type="ARBA" id="ARBA00047808"/>
    </source>
</evidence>
<evidence type="ECO:0000256" key="2">
    <source>
        <dbReference type="ARBA" id="ARBA00004799"/>
    </source>
</evidence>
<keyword evidence="10" id="KW-0547">Nucleotide-binding</keyword>
<sequence>MTYQDTINWMFTQLPMYQRQGQSAFKKDLSNTIKLVEKLNHPEQNFKSIHVAGTNGKGSTSHMLASILQEAGYKVGLYTSPHLKDFRERIKINGNVVGESFVIDFIEENKPFLESNQLSFFEMTVGMAFDYFSKEQVDIAVVEVGMGGRLDSTNVVTPEVSVITNIGLDHTQFLGNTLDAIAFEKGGIIKPHVPVVIGETQKETTAVFAMLAQENQSEIIFADQQPSKTYVSDLIGDYQSKNIVTVQQAIKQLQLKGFNISETHITEGFKHVVDNTGLLGRWQTLRTEPKVVCDTGHNRDGLTYVMKQLSKETFDALHIVFGVVNDKDISSIIDLLPKKAEYYFCKPDIPRGLDAEVLMNTFAQHNLKGQTYGSVNEAYKSALKNAGENDFVFIGGSTFVVAEII</sequence>
<keyword evidence="8" id="KW-0436">Ligase</keyword>
<comment type="catalytic activity">
    <reaction evidence="20">
        <text>7,8-dihydropteroate + L-glutamate + ATP = 7,8-dihydrofolate + ADP + phosphate + H(+)</text>
        <dbReference type="Rhea" id="RHEA:23584"/>
        <dbReference type="ChEBI" id="CHEBI:15378"/>
        <dbReference type="ChEBI" id="CHEBI:17839"/>
        <dbReference type="ChEBI" id="CHEBI:29985"/>
        <dbReference type="ChEBI" id="CHEBI:30616"/>
        <dbReference type="ChEBI" id="CHEBI:43474"/>
        <dbReference type="ChEBI" id="CHEBI:57451"/>
        <dbReference type="ChEBI" id="CHEBI:456216"/>
        <dbReference type="EC" id="6.3.2.12"/>
    </reaction>
</comment>
<evidence type="ECO:0000256" key="16">
    <source>
        <dbReference type="ARBA" id="ARBA00032510"/>
    </source>
</evidence>
<keyword evidence="12" id="KW-0460">Magnesium</keyword>
<evidence type="ECO:0000256" key="19">
    <source>
        <dbReference type="ARBA" id="ARBA00049035"/>
    </source>
</evidence>
<evidence type="ECO:0000256" key="6">
    <source>
        <dbReference type="ARBA" id="ARBA00013025"/>
    </source>
</evidence>
<dbReference type="RefSeq" id="WP_240571917.1">
    <property type="nucleotide sequence ID" value="NZ_CP136709.1"/>
</dbReference>
<evidence type="ECO:0000256" key="20">
    <source>
        <dbReference type="ARBA" id="ARBA00049161"/>
    </source>
</evidence>
<dbReference type="NCBIfam" id="TIGR01499">
    <property type="entry name" value="folC"/>
    <property type="match status" value="1"/>
</dbReference>
<name>A0ABS9RF75_9FLAO</name>
<dbReference type="PIRSF" id="PIRSF001563">
    <property type="entry name" value="Folylpolyglu_synth"/>
    <property type="match status" value="1"/>
</dbReference>
<comment type="pathway">
    <text evidence="2">Cofactor biosynthesis; tetrahydrofolate biosynthesis; 7,8-dihydrofolate from 2-amino-4-hydroxy-6-hydroxymethyl-7,8-dihydropteridine diphosphate and 4-aminobenzoate: step 2/2.</text>
</comment>
<comment type="function">
    <text evidence="1">Functions in two distinct reactions of the de novo folate biosynthetic pathway. Catalyzes the addition of a glutamate residue to dihydropteroate (7,8-dihydropteroate or H2Pte) to form dihydrofolate (7,8-dihydrofolate monoglutamate or H2Pte-Glu). Also catalyzes successive additions of L-glutamate to tetrahydrofolate or 10-formyltetrahydrofolate or 5,10-methylenetetrahydrofolate, leading to folylpolyglutamate derivatives.</text>
</comment>
<comment type="pathway">
    <text evidence="3">Cofactor biosynthesis; tetrahydrofolylpolyglutamate biosynthesis.</text>
</comment>
<keyword evidence="13" id="KW-0289">Folate biosynthesis</keyword>
<evidence type="ECO:0000256" key="10">
    <source>
        <dbReference type="ARBA" id="ARBA00022741"/>
    </source>
</evidence>
<evidence type="ECO:0000313" key="24">
    <source>
        <dbReference type="Proteomes" id="UP001156141"/>
    </source>
</evidence>
<dbReference type="SUPFAM" id="SSF53623">
    <property type="entry name" value="MurD-like peptide ligases, catalytic domain"/>
    <property type="match status" value="1"/>
</dbReference>
<dbReference type="InterPro" id="IPR001645">
    <property type="entry name" value="Folylpolyglutamate_synth"/>
</dbReference>
<dbReference type="EMBL" id="JAKVQD010000001">
    <property type="protein sequence ID" value="MCH4551588.1"/>
    <property type="molecule type" value="Genomic_DNA"/>
</dbReference>
<dbReference type="SUPFAM" id="SSF53244">
    <property type="entry name" value="MurD-like peptide ligases, peptide-binding domain"/>
    <property type="match status" value="1"/>
</dbReference>
<dbReference type="Gene3D" id="3.90.190.20">
    <property type="entry name" value="Mur ligase, C-terminal domain"/>
    <property type="match status" value="1"/>
</dbReference>
<evidence type="ECO:0000256" key="13">
    <source>
        <dbReference type="ARBA" id="ARBA00022909"/>
    </source>
</evidence>
<evidence type="ECO:0000256" key="12">
    <source>
        <dbReference type="ARBA" id="ARBA00022842"/>
    </source>
</evidence>
<organism evidence="23 24">
    <name type="scientific">Aestuariibaculum lutulentum</name>
    <dbReference type="NCBI Taxonomy" id="2920935"/>
    <lineage>
        <taxon>Bacteria</taxon>
        <taxon>Pseudomonadati</taxon>
        <taxon>Bacteroidota</taxon>
        <taxon>Flavobacteriia</taxon>
        <taxon>Flavobacteriales</taxon>
        <taxon>Flavobacteriaceae</taxon>
    </lineage>
</organism>
<feature type="domain" description="Mur ligase C-terminal" evidence="21">
    <location>
        <begin position="280"/>
        <end position="397"/>
    </location>
</feature>
<feature type="domain" description="Mur ligase central" evidence="22">
    <location>
        <begin position="51"/>
        <end position="249"/>
    </location>
</feature>
<dbReference type="PANTHER" id="PTHR11136">
    <property type="entry name" value="FOLYLPOLYGLUTAMATE SYNTHASE-RELATED"/>
    <property type="match status" value="1"/>
</dbReference>
<dbReference type="InterPro" id="IPR013221">
    <property type="entry name" value="Mur_ligase_cen"/>
</dbReference>
<evidence type="ECO:0000256" key="17">
    <source>
        <dbReference type="ARBA" id="ARBA00047493"/>
    </source>
</evidence>
<proteinExistence type="inferred from homology"/>
<dbReference type="Pfam" id="PF02875">
    <property type="entry name" value="Mur_ligase_C"/>
    <property type="match status" value="1"/>
</dbReference>